<evidence type="ECO:0000259" key="2">
    <source>
        <dbReference type="Pfam" id="PF13472"/>
    </source>
</evidence>
<name>A0A5C4NQV7_9RHOB</name>
<accession>A0A5C4NQV7</accession>
<feature type="signal peptide" evidence="1">
    <location>
        <begin position="1"/>
        <end position="19"/>
    </location>
</feature>
<protein>
    <submittedName>
        <fullName evidence="3">SGNH/GDSL hydrolase family protein</fullName>
    </submittedName>
</protein>
<gene>
    <name evidence="3" type="ORF">FHG71_01260</name>
</gene>
<dbReference type="PANTHER" id="PTHR30383">
    <property type="entry name" value="THIOESTERASE 1/PROTEASE 1/LYSOPHOSPHOLIPASE L1"/>
    <property type="match status" value="1"/>
</dbReference>
<dbReference type="PANTHER" id="PTHR30383:SF5">
    <property type="entry name" value="SGNH HYDROLASE-TYPE ESTERASE DOMAIN-CONTAINING PROTEIN"/>
    <property type="match status" value="1"/>
</dbReference>
<dbReference type="InterPro" id="IPR051532">
    <property type="entry name" value="Ester_Hydrolysis_Enzymes"/>
</dbReference>
<dbReference type="Gene3D" id="3.40.50.1110">
    <property type="entry name" value="SGNH hydrolase"/>
    <property type="match status" value="1"/>
</dbReference>
<dbReference type="GO" id="GO:0004622">
    <property type="term" value="F:phosphatidylcholine lysophospholipase activity"/>
    <property type="evidence" value="ECO:0007669"/>
    <property type="project" value="TreeGrafter"/>
</dbReference>
<feature type="chain" id="PRO_5022937272" evidence="1">
    <location>
        <begin position="20"/>
        <end position="245"/>
    </location>
</feature>
<dbReference type="CDD" id="cd00229">
    <property type="entry name" value="SGNH_hydrolase"/>
    <property type="match status" value="1"/>
</dbReference>
<dbReference type="OrthoDB" id="8347806at2"/>
<evidence type="ECO:0000256" key="1">
    <source>
        <dbReference type="SAM" id="SignalP"/>
    </source>
</evidence>
<dbReference type="Proteomes" id="UP000305709">
    <property type="component" value="Unassembled WGS sequence"/>
</dbReference>
<evidence type="ECO:0000313" key="3">
    <source>
        <dbReference type="EMBL" id="TNC74789.1"/>
    </source>
</evidence>
<reference evidence="3 4" key="1">
    <citation type="submission" date="2019-06" db="EMBL/GenBank/DDBJ databases">
        <authorList>
            <person name="Jiang L."/>
        </authorList>
    </citation>
    <scope>NUCLEOTIDE SEQUENCE [LARGE SCALE GENOMIC DNA]</scope>
    <source>
        <strain evidence="3 4">YIM 48858</strain>
    </source>
</reference>
<dbReference type="SUPFAM" id="SSF52266">
    <property type="entry name" value="SGNH hydrolase"/>
    <property type="match status" value="1"/>
</dbReference>
<dbReference type="RefSeq" id="WP_139079783.1">
    <property type="nucleotide sequence ID" value="NZ_VDFV01000001.1"/>
</dbReference>
<evidence type="ECO:0000313" key="4">
    <source>
        <dbReference type="Proteomes" id="UP000305709"/>
    </source>
</evidence>
<dbReference type="Pfam" id="PF13472">
    <property type="entry name" value="Lipase_GDSL_2"/>
    <property type="match status" value="1"/>
</dbReference>
<dbReference type="EMBL" id="VDFV01000001">
    <property type="protein sequence ID" value="TNC74789.1"/>
    <property type="molecule type" value="Genomic_DNA"/>
</dbReference>
<feature type="domain" description="SGNH hydrolase-type esterase" evidence="2">
    <location>
        <begin position="49"/>
        <end position="210"/>
    </location>
</feature>
<dbReference type="InterPro" id="IPR013830">
    <property type="entry name" value="SGNH_hydro"/>
</dbReference>
<proteinExistence type="predicted"/>
<keyword evidence="3" id="KW-0378">Hydrolase</keyword>
<keyword evidence="4" id="KW-1185">Reference proteome</keyword>
<comment type="caution">
    <text evidence="3">The sequence shown here is derived from an EMBL/GenBank/DDBJ whole genome shotgun (WGS) entry which is preliminary data.</text>
</comment>
<organism evidence="3 4">
    <name type="scientific">Rubellimicrobium roseum</name>
    <dbReference type="NCBI Taxonomy" id="687525"/>
    <lineage>
        <taxon>Bacteria</taxon>
        <taxon>Pseudomonadati</taxon>
        <taxon>Pseudomonadota</taxon>
        <taxon>Alphaproteobacteria</taxon>
        <taxon>Rhodobacterales</taxon>
        <taxon>Roseobacteraceae</taxon>
        <taxon>Rubellimicrobium</taxon>
    </lineage>
</organism>
<keyword evidence="1" id="KW-0732">Signal</keyword>
<sequence>MRRRAAVALLALGALLLAAFPRERPAPPVRDRALPAISLEAGRALRVVALGTSLTARYDWPQEVGAELGRCLDRPVTVTKVAKPGANVSWGAGQVAEVAAAQPDIVLIEFAINDADMLDGLSLSESDRLHRQLVSDLRDASPSTGLTLMTMNPVTGLRSLVRPRLEDHYAAYGTLAGSLDLGLVDFHPRWLARAPSERGLHTDGLHPDPATASAVIVPALVSHLGRALGVTCGAAPPGQVTRDQV</sequence>
<dbReference type="AlphaFoldDB" id="A0A5C4NQV7"/>
<dbReference type="InterPro" id="IPR036514">
    <property type="entry name" value="SGNH_hydro_sf"/>
</dbReference>